<dbReference type="InterPro" id="IPR010982">
    <property type="entry name" value="Lambda_DNA-bd_dom_sf"/>
</dbReference>
<dbReference type="EMBL" id="JAGHKP010000002">
    <property type="protein sequence ID" value="MBO9152616.1"/>
    <property type="molecule type" value="Genomic_DNA"/>
</dbReference>
<evidence type="ECO:0000256" key="1">
    <source>
        <dbReference type="ARBA" id="ARBA00023015"/>
    </source>
</evidence>
<keyword evidence="6" id="KW-1185">Reference proteome</keyword>
<gene>
    <name evidence="5" type="ORF">J7I43_10370</name>
</gene>
<comment type="caution">
    <text evidence="5">The sequence shown here is derived from an EMBL/GenBank/DDBJ whole genome shotgun (WGS) entry which is preliminary data.</text>
</comment>
<dbReference type="InterPro" id="IPR050807">
    <property type="entry name" value="TransReg_Diox_bact_type"/>
</dbReference>
<evidence type="ECO:0000313" key="6">
    <source>
        <dbReference type="Proteomes" id="UP000679126"/>
    </source>
</evidence>
<protein>
    <submittedName>
        <fullName evidence="5">Helix-turn-helix transcriptional regulator</fullName>
    </submittedName>
</protein>
<organism evidence="5 6">
    <name type="scientific">Chitinophaga chungangae</name>
    <dbReference type="NCBI Taxonomy" id="2821488"/>
    <lineage>
        <taxon>Bacteria</taxon>
        <taxon>Pseudomonadati</taxon>
        <taxon>Bacteroidota</taxon>
        <taxon>Chitinophagia</taxon>
        <taxon>Chitinophagales</taxon>
        <taxon>Chitinophagaceae</taxon>
        <taxon>Chitinophaga</taxon>
    </lineage>
</organism>
<keyword evidence="1" id="KW-0805">Transcription regulation</keyword>
<dbReference type="PANTHER" id="PTHR46797:SF23">
    <property type="entry name" value="HTH-TYPE TRANSCRIPTIONAL REGULATOR SUTR"/>
    <property type="match status" value="1"/>
</dbReference>
<reference evidence="6" key="1">
    <citation type="submission" date="2021-03" db="EMBL/GenBank/DDBJ databases">
        <title>Assistant Professor.</title>
        <authorList>
            <person name="Huq M.A."/>
        </authorList>
    </citation>
    <scope>NUCLEOTIDE SEQUENCE [LARGE SCALE GENOMIC DNA]</scope>
    <source>
        <strain evidence="6">MAH-28</strain>
    </source>
</reference>
<dbReference type="CDD" id="cd00093">
    <property type="entry name" value="HTH_XRE"/>
    <property type="match status" value="1"/>
</dbReference>
<keyword evidence="2" id="KW-0238">DNA-binding</keyword>
<dbReference type="PROSITE" id="PS50943">
    <property type="entry name" value="HTH_CROC1"/>
    <property type="match status" value="1"/>
</dbReference>
<dbReference type="Gene3D" id="1.10.260.40">
    <property type="entry name" value="lambda repressor-like DNA-binding domains"/>
    <property type="match status" value="1"/>
</dbReference>
<evidence type="ECO:0000259" key="4">
    <source>
        <dbReference type="PROSITE" id="PS50943"/>
    </source>
</evidence>
<dbReference type="SUPFAM" id="SSF47413">
    <property type="entry name" value="lambda repressor-like DNA-binding domains"/>
    <property type="match status" value="1"/>
</dbReference>
<dbReference type="SMART" id="SM00530">
    <property type="entry name" value="HTH_XRE"/>
    <property type="match status" value="1"/>
</dbReference>
<dbReference type="InterPro" id="IPR001387">
    <property type="entry name" value="Cro/C1-type_HTH"/>
</dbReference>
<evidence type="ECO:0000256" key="2">
    <source>
        <dbReference type="ARBA" id="ARBA00023125"/>
    </source>
</evidence>
<name>A0ABS3YD51_9BACT</name>
<keyword evidence="3" id="KW-0804">Transcription</keyword>
<accession>A0ABS3YD51</accession>
<dbReference type="PANTHER" id="PTHR46797">
    <property type="entry name" value="HTH-TYPE TRANSCRIPTIONAL REGULATOR"/>
    <property type="match status" value="1"/>
</dbReference>
<dbReference type="RefSeq" id="WP_209145602.1">
    <property type="nucleotide sequence ID" value="NZ_JAGHKP010000002.1"/>
</dbReference>
<proteinExistence type="predicted"/>
<sequence length="142" mass="16953">MKERNVGPRIRRLRESRNYTQEYVAQRLNIGATAYGNIERGDVKRITLARWMEIAEILGVHYSEIFGEWDVPGSRGQLPPLQDLTALAEYFRKDKLLLYEILKNYKEIFWKLDEMLQSSNKAIQQMMQMQLDFQQQLLELRR</sequence>
<evidence type="ECO:0000313" key="5">
    <source>
        <dbReference type="EMBL" id="MBO9152616.1"/>
    </source>
</evidence>
<evidence type="ECO:0000256" key="3">
    <source>
        <dbReference type="ARBA" id="ARBA00023163"/>
    </source>
</evidence>
<dbReference type="Proteomes" id="UP000679126">
    <property type="component" value="Unassembled WGS sequence"/>
</dbReference>
<feature type="domain" description="HTH cro/C1-type" evidence="4">
    <location>
        <begin position="10"/>
        <end position="65"/>
    </location>
</feature>
<dbReference type="Pfam" id="PF01381">
    <property type="entry name" value="HTH_3"/>
    <property type="match status" value="1"/>
</dbReference>